<sequence>MASDEEILQLWKRLSEKLKGPDAITGLYRNAQGTGRQEGILAMENELVRDETVEKALKGFGWGKNNRAAVITTRAVIREAAGIAKGKVGK</sequence>
<dbReference type="AlphaFoldDB" id="A0A7J4IXI7"/>
<dbReference type="EMBL" id="DUGC01000046">
    <property type="protein sequence ID" value="HIH09554.1"/>
    <property type="molecule type" value="Genomic_DNA"/>
</dbReference>
<name>A0A7J4IXI7_9ARCH</name>
<organism evidence="1 2">
    <name type="scientific">Candidatus Iainarchaeum sp</name>
    <dbReference type="NCBI Taxonomy" id="3101447"/>
    <lineage>
        <taxon>Archaea</taxon>
        <taxon>Candidatus Iainarchaeota</taxon>
        <taxon>Candidatus Iainarchaeia</taxon>
        <taxon>Candidatus Iainarchaeales</taxon>
        <taxon>Candidatus Iainarchaeaceae</taxon>
        <taxon>Candidatus Iainarchaeum</taxon>
    </lineage>
</organism>
<evidence type="ECO:0000313" key="1">
    <source>
        <dbReference type="EMBL" id="HIH09554.1"/>
    </source>
</evidence>
<comment type="caution">
    <text evidence="1">The sequence shown here is derived from an EMBL/GenBank/DDBJ whole genome shotgun (WGS) entry which is preliminary data.</text>
</comment>
<reference evidence="2" key="1">
    <citation type="journal article" date="2020" name="bioRxiv">
        <title>A rank-normalized archaeal taxonomy based on genome phylogeny resolves widespread incomplete and uneven classifications.</title>
        <authorList>
            <person name="Rinke C."/>
            <person name="Chuvochina M."/>
            <person name="Mussig A.J."/>
            <person name="Chaumeil P.-A."/>
            <person name="Waite D.W."/>
            <person name="Whitman W.B."/>
            <person name="Parks D.H."/>
            <person name="Hugenholtz P."/>
        </authorList>
    </citation>
    <scope>NUCLEOTIDE SEQUENCE [LARGE SCALE GENOMIC DNA]</scope>
</reference>
<accession>A0A7J4IXI7</accession>
<gene>
    <name evidence="1" type="ORF">HA254_02680</name>
</gene>
<proteinExistence type="predicted"/>
<protein>
    <submittedName>
        <fullName evidence="1">Uncharacterized protein</fullName>
    </submittedName>
</protein>
<evidence type="ECO:0000313" key="2">
    <source>
        <dbReference type="Proteomes" id="UP000565078"/>
    </source>
</evidence>
<dbReference type="Proteomes" id="UP000565078">
    <property type="component" value="Unassembled WGS sequence"/>
</dbReference>